<accession>A0A1A8YS79</accession>
<evidence type="ECO:0000313" key="2">
    <source>
        <dbReference type="Proteomes" id="UP000078555"/>
    </source>
</evidence>
<proteinExistence type="predicted"/>
<name>A0A1A8YS79_PLAOA</name>
<organism evidence="1 2">
    <name type="scientific">Plasmodium ovale wallikeri</name>
    <dbReference type="NCBI Taxonomy" id="864142"/>
    <lineage>
        <taxon>Eukaryota</taxon>
        <taxon>Sar</taxon>
        <taxon>Alveolata</taxon>
        <taxon>Apicomplexa</taxon>
        <taxon>Aconoidasida</taxon>
        <taxon>Haemosporida</taxon>
        <taxon>Plasmodiidae</taxon>
        <taxon>Plasmodium</taxon>
        <taxon>Plasmodium (Plasmodium)</taxon>
    </lineage>
</organism>
<evidence type="ECO:0000313" key="1">
    <source>
        <dbReference type="EMBL" id="SBT34500.1"/>
    </source>
</evidence>
<dbReference type="EMBL" id="FLRD01000070">
    <property type="protein sequence ID" value="SBT34500.1"/>
    <property type="molecule type" value="Genomic_DNA"/>
</dbReference>
<dbReference type="Proteomes" id="UP000078555">
    <property type="component" value="Unassembled WGS sequence"/>
</dbReference>
<reference evidence="2" key="1">
    <citation type="submission" date="2016-05" db="EMBL/GenBank/DDBJ databases">
        <authorList>
            <person name="Naeem Raeece"/>
        </authorList>
    </citation>
    <scope>NUCLEOTIDE SEQUENCE [LARGE SCALE GENOMIC DNA]</scope>
</reference>
<sequence length="116" mass="12759">MGRNPLWGGAPYGEKPPIGRNPLWGGAPYGEKPPVGRCPLLEGCNKNTKMDTSRGGGKGWENVQQGANALVQSSLTCVYFYCAHERTYICAHVCRCTFAWEAGTDTYPYAHEMEKT</sequence>
<dbReference type="AlphaFoldDB" id="A0A1A8YS79"/>
<protein>
    <submittedName>
        <fullName evidence="1">Replication factor a protein</fullName>
    </submittedName>
</protein>
<gene>
    <name evidence="1" type="ORF">POVWA1_022750</name>
</gene>
<keyword evidence="2" id="KW-1185">Reference proteome</keyword>